<dbReference type="EMBL" id="LUFC02000963">
    <property type="protein sequence ID" value="KAF4490402.1"/>
    <property type="molecule type" value="Genomic_DNA"/>
</dbReference>
<evidence type="ECO:0000313" key="4">
    <source>
        <dbReference type="Proteomes" id="UP000737391"/>
    </source>
</evidence>
<feature type="chain" id="PRO_5040295325" evidence="2">
    <location>
        <begin position="18"/>
        <end position="204"/>
    </location>
</feature>
<keyword evidence="2" id="KW-0732">Signal</keyword>
<sequence length="204" mass="22402">MHFSIIIPAFLSSSALGLSIPQAEDSKLMKRFDGPGASVEEGFTIPEDTTPDGFYRVHIDDDVVAHHTKVDMNPEPAGEGDDTSSALGKRQSWRVTCEGSSLNETDADVAINLLITGCGSGHHTMQPRDHYYVISGRVASYFCNNTSRQPTCNATVIREQIRESVSSRCGDYKAGWARWDNSNGHVSVGYQNVNSQNFFCGRNH</sequence>
<evidence type="ECO:0000313" key="3">
    <source>
        <dbReference type="EMBL" id="KAF4490402.1"/>
    </source>
</evidence>
<feature type="region of interest" description="Disordered" evidence="1">
    <location>
        <begin position="70"/>
        <end position="90"/>
    </location>
</feature>
<keyword evidence="4" id="KW-1185">Reference proteome</keyword>
<organism evidence="3 4">
    <name type="scientific">Fusarium agapanthi</name>
    <dbReference type="NCBI Taxonomy" id="1803897"/>
    <lineage>
        <taxon>Eukaryota</taxon>
        <taxon>Fungi</taxon>
        <taxon>Dikarya</taxon>
        <taxon>Ascomycota</taxon>
        <taxon>Pezizomycotina</taxon>
        <taxon>Sordariomycetes</taxon>
        <taxon>Hypocreomycetidae</taxon>
        <taxon>Hypocreales</taxon>
        <taxon>Nectriaceae</taxon>
        <taxon>Fusarium</taxon>
        <taxon>Fusarium fujikuroi species complex</taxon>
    </lineage>
</organism>
<reference evidence="3" key="1">
    <citation type="submission" date="2020-01" db="EMBL/GenBank/DDBJ databases">
        <title>Identification and distribution of gene clusters putatively required for synthesis of sphingolipid metabolism inhibitors in phylogenetically diverse species of the filamentous fungus Fusarium.</title>
        <authorList>
            <person name="Kim H.-S."/>
            <person name="Busman M."/>
            <person name="Brown D.W."/>
            <person name="Divon H."/>
            <person name="Uhlig S."/>
            <person name="Proctor R.H."/>
        </authorList>
    </citation>
    <scope>NUCLEOTIDE SEQUENCE</scope>
    <source>
        <strain evidence="3">NRRL 31653</strain>
    </source>
</reference>
<gene>
    <name evidence="3" type="ORF">FAGAP_10829</name>
</gene>
<name>A0A9P5B0H7_9HYPO</name>
<dbReference type="AlphaFoldDB" id="A0A9P5B0H7"/>
<dbReference type="Proteomes" id="UP000737391">
    <property type="component" value="Unassembled WGS sequence"/>
</dbReference>
<comment type="caution">
    <text evidence="3">The sequence shown here is derived from an EMBL/GenBank/DDBJ whole genome shotgun (WGS) entry which is preliminary data.</text>
</comment>
<feature type="signal peptide" evidence="2">
    <location>
        <begin position="1"/>
        <end position="17"/>
    </location>
</feature>
<proteinExistence type="predicted"/>
<evidence type="ECO:0000256" key="1">
    <source>
        <dbReference type="SAM" id="MobiDB-lite"/>
    </source>
</evidence>
<evidence type="ECO:0000256" key="2">
    <source>
        <dbReference type="SAM" id="SignalP"/>
    </source>
</evidence>
<dbReference type="OrthoDB" id="5006988at2759"/>
<accession>A0A9P5B0H7</accession>
<protein>
    <submittedName>
        <fullName evidence="3">Uncharacterized protein</fullName>
    </submittedName>
</protein>